<dbReference type="GO" id="GO:0005975">
    <property type="term" value="P:carbohydrate metabolic process"/>
    <property type="evidence" value="ECO:0007669"/>
    <property type="project" value="InterPro"/>
</dbReference>
<dbReference type="PIRSF" id="PIRSF026534">
    <property type="entry name" value="Endo_alpha-L-arabinosidase"/>
    <property type="match status" value="1"/>
</dbReference>
<comment type="caution">
    <text evidence="11">The sequence shown here is derived from an EMBL/GenBank/DDBJ whole genome shotgun (WGS) entry which is preliminary data.</text>
</comment>
<evidence type="ECO:0000256" key="5">
    <source>
        <dbReference type="ARBA" id="ARBA00022801"/>
    </source>
</evidence>
<dbReference type="EC" id="3.2.1.99" evidence="4 7"/>
<reference evidence="11" key="1">
    <citation type="submission" date="2022-07" db="EMBL/GenBank/DDBJ databases">
        <title>Draft genome sequence of Zalerion maritima ATCC 34329, a (micro)plastics degrading marine fungus.</title>
        <authorList>
            <person name="Paco A."/>
            <person name="Goncalves M.F.M."/>
            <person name="Rocha-Santos T.A.P."/>
            <person name="Alves A."/>
        </authorList>
    </citation>
    <scope>NUCLEOTIDE SEQUENCE</scope>
    <source>
        <strain evidence="11">ATCC 34329</strain>
    </source>
</reference>
<dbReference type="InterPro" id="IPR023296">
    <property type="entry name" value="Glyco_hydro_beta-prop_sf"/>
</dbReference>
<sequence length="322" mass="34328">MKFLRSLVAAGSLITSAMGYANPGSCSGQCWSHDPSVIQRSSDGTYFRFETGSLIGIWKASSLTGSWVYQGAVVPSGSSINLDGSDDLWAPDVHQVGNTYILYYSVSTFGSQNSAIGYATSSTMEYGSWTDHGSTGIRSSSSKNYNAIDANLIEAGGSYYMNFGSFWGDIYQVAMNSAATSTAGSASYQIAYNNSGSHAVEGSYMYEHGGYYYLFFSNGICCGYDSSMPAQGEEYHVSVCRSAYATGGFVDANGNDCLNGGGTTVLASHGNVYGPGGQGVFSDPTYGDVLYYHYADTTVGYADSQYLFGWNTITWSNGWPTV</sequence>
<evidence type="ECO:0000256" key="4">
    <source>
        <dbReference type="ARBA" id="ARBA00012586"/>
    </source>
</evidence>
<keyword evidence="12" id="KW-1185">Reference proteome</keyword>
<dbReference type="InterPro" id="IPR006710">
    <property type="entry name" value="Glyco_hydro_43"/>
</dbReference>
<accession>A0AAD5WS24</accession>
<dbReference type="GO" id="GO:0046558">
    <property type="term" value="F:arabinan endo-1,5-alpha-L-arabinosidase activity"/>
    <property type="evidence" value="ECO:0007669"/>
    <property type="project" value="UniProtKB-EC"/>
</dbReference>
<evidence type="ECO:0000256" key="10">
    <source>
        <dbReference type="SAM" id="SignalP"/>
    </source>
</evidence>
<comment type="catalytic activity">
    <reaction evidence="1 7">
        <text>Endohydrolysis of (1-&gt;5)-alpha-arabinofuranosidic linkages in (1-&gt;5)-arabinans.</text>
        <dbReference type="EC" id="3.2.1.99"/>
    </reaction>
</comment>
<evidence type="ECO:0000256" key="2">
    <source>
        <dbReference type="ARBA" id="ARBA00004834"/>
    </source>
</evidence>
<protein>
    <recommendedName>
        <fullName evidence="4 7">Arabinan endo-1,5-alpha-L-arabinosidase</fullName>
        <ecNumber evidence="4 7">3.2.1.99</ecNumber>
    </recommendedName>
</protein>
<gene>
    <name evidence="11" type="ORF">MKZ38_003869</name>
</gene>
<dbReference type="AlphaFoldDB" id="A0AAD5WS24"/>
<dbReference type="PANTHER" id="PTHR43301:SF3">
    <property type="entry name" value="ARABINAN ENDO-1,5-ALPHA-L-ARABINOSIDASE A-RELATED"/>
    <property type="match status" value="1"/>
</dbReference>
<evidence type="ECO:0000313" key="12">
    <source>
        <dbReference type="Proteomes" id="UP001201980"/>
    </source>
</evidence>
<dbReference type="InterPro" id="IPR016840">
    <property type="entry name" value="Glyco_hydro_43_endo_a_Ara-ase"/>
</dbReference>
<feature type="active site" description="Proton donor" evidence="8">
    <location>
        <position position="201"/>
    </location>
</feature>
<evidence type="ECO:0000313" key="11">
    <source>
        <dbReference type="EMBL" id="KAJ2898480.1"/>
    </source>
</evidence>
<evidence type="ECO:0000256" key="6">
    <source>
        <dbReference type="ARBA" id="ARBA00023295"/>
    </source>
</evidence>
<keyword evidence="6 7" id="KW-0326">Glycosidase</keyword>
<evidence type="ECO:0000256" key="8">
    <source>
        <dbReference type="PIRSR" id="PIRSR606710-1"/>
    </source>
</evidence>
<dbReference type="InterPro" id="IPR050727">
    <property type="entry name" value="GH43_arabinanases"/>
</dbReference>
<dbReference type="Proteomes" id="UP001201980">
    <property type="component" value="Unassembled WGS sequence"/>
</dbReference>
<keyword evidence="5 7" id="KW-0378">Hydrolase</keyword>
<feature type="chain" id="PRO_5041903267" description="Arabinan endo-1,5-alpha-L-arabinosidase" evidence="10">
    <location>
        <begin position="20"/>
        <end position="322"/>
    </location>
</feature>
<comment type="pathway">
    <text evidence="2 7">Glycan metabolism; L-arabinan degradation.</text>
</comment>
<evidence type="ECO:0000256" key="7">
    <source>
        <dbReference type="PIRNR" id="PIRNR026534"/>
    </source>
</evidence>
<evidence type="ECO:0000256" key="3">
    <source>
        <dbReference type="ARBA" id="ARBA00009865"/>
    </source>
</evidence>
<dbReference type="Gene3D" id="2.115.10.20">
    <property type="entry name" value="Glycosyl hydrolase domain, family 43"/>
    <property type="match status" value="1"/>
</dbReference>
<feature type="active site" description="Proton acceptor" evidence="8">
    <location>
        <position position="34"/>
    </location>
</feature>
<proteinExistence type="inferred from homology"/>
<dbReference type="CDD" id="cd18831">
    <property type="entry name" value="GH43_AnAbnA-like"/>
    <property type="match status" value="1"/>
</dbReference>
<evidence type="ECO:0000256" key="1">
    <source>
        <dbReference type="ARBA" id="ARBA00000375"/>
    </source>
</evidence>
<dbReference type="SUPFAM" id="SSF75005">
    <property type="entry name" value="Arabinanase/levansucrase/invertase"/>
    <property type="match status" value="1"/>
</dbReference>
<feature type="signal peptide" evidence="10">
    <location>
        <begin position="1"/>
        <end position="19"/>
    </location>
</feature>
<name>A0AAD5WS24_9PEZI</name>
<dbReference type="PANTHER" id="PTHR43301">
    <property type="entry name" value="ARABINAN ENDO-1,5-ALPHA-L-ARABINOSIDASE"/>
    <property type="match status" value="1"/>
</dbReference>
<comment type="similarity">
    <text evidence="3 7">Belongs to the glycosyl hydrolase 43 family.</text>
</comment>
<organism evidence="11 12">
    <name type="scientific">Zalerion maritima</name>
    <dbReference type="NCBI Taxonomy" id="339359"/>
    <lineage>
        <taxon>Eukaryota</taxon>
        <taxon>Fungi</taxon>
        <taxon>Dikarya</taxon>
        <taxon>Ascomycota</taxon>
        <taxon>Pezizomycotina</taxon>
        <taxon>Sordariomycetes</taxon>
        <taxon>Lulworthiomycetidae</taxon>
        <taxon>Lulworthiales</taxon>
        <taxon>Lulworthiaceae</taxon>
        <taxon>Zalerion</taxon>
    </lineage>
</organism>
<feature type="site" description="Important for catalytic activity, responsible for pKa modulation of the active site Glu and correct orientation of both the proton donor and substrate" evidence="9">
    <location>
        <position position="149"/>
    </location>
</feature>
<evidence type="ECO:0000256" key="9">
    <source>
        <dbReference type="PIRSR" id="PIRSR606710-2"/>
    </source>
</evidence>
<dbReference type="Pfam" id="PF04616">
    <property type="entry name" value="Glyco_hydro_43"/>
    <property type="match status" value="1"/>
</dbReference>
<keyword evidence="10" id="KW-0732">Signal</keyword>
<dbReference type="EMBL" id="JAKWBI020000229">
    <property type="protein sequence ID" value="KAJ2898480.1"/>
    <property type="molecule type" value="Genomic_DNA"/>
</dbReference>